<proteinExistence type="inferred from homology"/>
<dbReference type="InterPro" id="IPR006660">
    <property type="entry name" value="Arsenate_reductase-like"/>
</dbReference>
<dbReference type="Gene3D" id="3.40.30.10">
    <property type="entry name" value="Glutaredoxin"/>
    <property type="match status" value="1"/>
</dbReference>
<sequence>MVVVYTSFSCISCQKAKKWLKMHGISFQERNVFSYKFQLKDLDSILKNCDYGFDDIISKRSNFFTVTKIDLQNLNTADMKQIIMANPGVLKRPILIEGNKIQIGYNEQGIRIFIPKKLREYLIQNNVNFYKENSQYEALLRNFFKNNKLS</sequence>
<dbReference type="SUPFAM" id="SSF52833">
    <property type="entry name" value="Thioredoxin-like"/>
    <property type="match status" value="1"/>
</dbReference>
<keyword evidence="3" id="KW-1185">Reference proteome</keyword>
<dbReference type="Proteomes" id="UP001195571">
    <property type="component" value="Unassembled WGS sequence"/>
</dbReference>
<reference evidence="2" key="1">
    <citation type="submission" date="2021-04" db="EMBL/GenBank/DDBJ databases">
        <title>Genomic features of Candidatus Phytoplasma meliae isolate ChTYXIII (1SrXIII-G).</title>
        <authorList>
            <person name="Fernandez F.D."/>
            <person name="Conci L.R."/>
        </authorList>
    </citation>
    <scope>NUCLEOTIDE SEQUENCE [LARGE SCALE GENOMIC DNA]</scope>
    <source>
        <strain evidence="2">ChTYXIII-Mo</strain>
    </source>
</reference>
<comment type="similarity">
    <text evidence="1">Belongs to the ArsC family.</text>
</comment>
<accession>A0ABS5CY29</accession>
<dbReference type="RefSeq" id="WP_203552144.1">
    <property type="nucleotide sequence ID" value="NZ_JACAOD020000005.1"/>
</dbReference>
<dbReference type="PROSITE" id="PS51353">
    <property type="entry name" value="ARSC"/>
    <property type="match status" value="1"/>
</dbReference>
<evidence type="ECO:0000313" key="2">
    <source>
        <dbReference type="EMBL" id="MBP5835881.1"/>
    </source>
</evidence>
<dbReference type="InterPro" id="IPR036249">
    <property type="entry name" value="Thioredoxin-like_sf"/>
</dbReference>
<evidence type="ECO:0000313" key="3">
    <source>
        <dbReference type="Proteomes" id="UP001195571"/>
    </source>
</evidence>
<protein>
    <submittedName>
        <fullName evidence="2">Transcriptional regulator Spx</fullName>
    </submittedName>
</protein>
<dbReference type="NCBIfam" id="NF002459">
    <property type="entry name" value="PRK01655.1"/>
    <property type="match status" value="1"/>
</dbReference>
<dbReference type="InterPro" id="IPR006504">
    <property type="entry name" value="Tscrpt_reg_Spx/MgsR"/>
</dbReference>
<dbReference type="Pfam" id="PF03960">
    <property type="entry name" value="ArsC"/>
    <property type="match status" value="1"/>
</dbReference>
<comment type="caution">
    <text evidence="2">The sequence shown here is derived from an EMBL/GenBank/DDBJ whole genome shotgun (WGS) entry which is preliminary data.</text>
</comment>
<name>A0ABS5CY29_9MOLU</name>
<dbReference type="PANTHER" id="PTHR30041:SF7">
    <property type="entry name" value="GLOBAL TRANSCRIPTIONAL REGULATOR SPX"/>
    <property type="match status" value="1"/>
</dbReference>
<organism evidence="2 3">
    <name type="scientific">Candidatus Phytoplasma meliae</name>
    <dbReference type="NCBI Taxonomy" id="1848402"/>
    <lineage>
        <taxon>Bacteria</taxon>
        <taxon>Bacillati</taxon>
        <taxon>Mycoplasmatota</taxon>
        <taxon>Mollicutes</taxon>
        <taxon>Acholeplasmatales</taxon>
        <taxon>Acholeplasmataceae</taxon>
        <taxon>Candidatus Phytoplasma</taxon>
        <taxon>16SrXIII (Mexican periwinkle virescence group)</taxon>
    </lineage>
</organism>
<dbReference type="PANTHER" id="PTHR30041">
    <property type="entry name" value="ARSENATE REDUCTASE"/>
    <property type="match status" value="1"/>
</dbReference>
<evidence type="ECO:0000256" key="1">
    <source>
        <dbReference type="PROSITE-ProRule" id="PRU01282"/>
    </source>
</evidence>
<gene>
    <name evidence="2" type="primary">spx</name>
    <name evidence="2" type="ORF">CHTY_001390</name>
</gene>
<dbReference type="CDD" id="cd03032">
    <property type="entry name" value="ArsC_Spx"/>
    <property type="match status" value="1"/>
</dbReference>
<dbReference type="EMBL" id="JACAOD020000005">
    <property type="protein sequence ID" value="MBP5835881.1"/>
    <property type="molecule type" value="Genomic_DNA"/>
</dbReference>
<dbReference type="NCBIfam" id="TIGR01617">
    <property type="entry name" value="arsC_related"/>
    <property type="match status" value="1"/>
</dbReference>